<dbReference type="EMBL" id="LK932505">
    <property type="protein sequence ID" value="CDS85374.1"/>
    <property type="molecule type" value="Genomic_DNA"/>
</dbReference>
<keyword evidence="7" id="KW-0689">Ribosomal protein</keyword>
<dbReference type="PIRSF" id="PIRSF000401">
    <property type="entry name" value="RPL11_MTase"/>
    <property type="match status" value="1"/>
</dbReference>
<dbReference type="EMBL" id="FUPS01000007">
    <property type="protein sequence ID" value="SJS55753.1"/>
    <property type="molecule type" value="Genomic_DNA"/>
</dbReference>
<name>A0A031WIZ1_CLODI</name>
<dbReference type="EMBL" id="LK933116">
    <property type="protein sequence ID" value="CDT34243.1"/>
    <property type="molecule type" value="Genomic_DNA"/>
</dbReference>
<dbReference type="PANTHER" id="PTHR43648">
    <property type="entry name" value="ELECTRON TRANSFER FLAVOPROTEIN BETA SUBUNIT LYSINE METHYLTRANSFERASE"/>
    <property type="match status" value="1"/>
</dbReference>
<keyword evidence="2 6" id="KW-0963">Cytoplasm</keyword>
<comment type="catalytic activity">
    <reaction evidence="6">
        <text>L-lysyl-[protein] + 3 S-adenosyl-L-methionine = N(6),N(6),N(6)-trimethyl-L-lysyl-[protein] + 3 S-adenosyl-L-homocysteine + 3 H(+)</text>
        <dbReference type="Rhea" id="RHEA:54192"/>
        <dbReference type="Rhea" id="RHEA-COMP:9752"/>
        <dbReference type="Rhea" id="RHEA-COMP:13826"/>
        <dbReference type="ChEBI" id="CHEBI:15378"/>
        <dbReference type="ChEBI" id="CHEBI:29969"/>
        <dbReference type="ChEBI" id="CHEBI:57856"/>
        <dbReference type="ChEBI" id="CHEBI:59789"/>
        <dbReference type="ChEBI" id="CHEBI:61961"/>
    </reaction>
</comment>
<dbReference type="EC" id="2.1.1.-" evidence="6"/>
<evidence type="ECO:0000256" key="5">
    <source>
        <dbReference type="ARBA" id="ARBA00022691"/>
    </source>
</evidence>
<dbReference type="PANTHER" id="PTHR43648:SF1">
    <property type="entry name" value="ELECTRON TRANSFER FLAVOPROTEIN BETA SUBUNIT LYSINE METHYLTRANSFERASE"/>
    <property type="match status" value="1"/>
</dbReference>
<dbReference type="Proteomes" id="UP000411588">
    <property type="component" value="Unassembled WGS sequence"/>
</dbReference>
<feature type="binding site" evidence="6">
    <location>
        <position position="164"/>
    </location>
    <ligand>
        <name>S-adenosyl-L-methionine</name>
        <dbReference type="ChEBI" id="CHEBI:59789"/>
    </ligand>
</feature>
<keyword evidence="4 6" id="KW-0808">Transferase</keyword>
<evidence type="ECO:0000256" key="4">
    <source>
        <dbReference type="ARBA" id="ARBA00022679"/>
    </source>
</evidence>
<keyword evidence="5 6" id="KW-0949">S-adenosyl-L-methionine</keyword>
<comment type="similarity">
    <text evidence="1 6">Belongs to the methyltransferase superfamily. PrmA family.</text>
</comment>
<dbReference type="Proteomes" id="UP000189137">
    <property type="component" value="Unassembled WGS sequence"/>
</dbReference>
<evidence type="ECO:0000256" key="2">
    <source>
        <dbReference type="ARBA" id="ARBA00022490"/>
    </source>
</evidence>
<keyword evidence="7" id="KW-0687">Ribonucleoprotein</keyword>
<dbReference type="GeneID" id="66354848"/>
<dbReference type="InterPro" id="IPR029063">
    <property type="entry name" value="SAM-dependent_MTases_sf"/>
</dbReference>
<dbReference type="AlphaFoldDB" id="A0A031WIZ1"/>
<dbReference type="CDD" id="cd02440">
    <property type="entry name" value="AdoMet_MTases"/>
    <property type="match status" value="1"/>
</dbReference>
<dbReference type="HAMAP" id="MF_00735">
    <property type="entry name" value="Methyltr_PrmA"/>
    <property type="match status" value="1"/>
</dbReference>
<dbReference type="Pfam" id="PF06325">
    <property type="entry name" value="PrmA"/>
    <property type="match status" value="1"/>
</dbReference>
<feature type="binding site" evidence="6">
    <location>
        <position position="185"/>
    </location>
    <ligand>
        <name>S-adenosyl-L-methionine</name>
        <dbReference type="ChEBI" id="CHEBI:59789"/>
    </ligand>
</feature>
<dbReference type="InterPro" id="IPR050078">
    <property type="entry name" value="Ribosomal_L11_MeTrfase_PrmA"/>
</dbReference>
<feature type="binding site" evidence="6">
    <location>
        <position position="250"/>
    </location>
    <ligand>
        <name>S-adenosyl-L-methionine</name>
        <dbReference type="ChEBI" id="CHEBI:59789"/>
    </ligand>
</feature>
<feature type="binding site" evidence="6">
    <location>
        <position position="207"/>
    </location>
    <ligand>
        <name>S-adenosyl-L-methionine</name>
        <dbReference type="ChEBI" id="CHEBI:59789"/>
    </ligand>
</feature>
<dbReference type="NCBIfam" id="TIGR00406">
    <property type="entry name" value="prmA"/>
    <property type="match status" value="1"/>
</dbReference>
<evidence type="ECO:0000313" key="10">
    <source>
        <dbReference type="EMBL" id="SJS55753.1"/>
    </source>
</evidence>
<dbReference type="EMBL" id="LK932402">
    <property type="protein sequence ID" value="CDS88041.1"/>
    <property type="molecule type" value="Genomic_DNA"/>
</dbReference>
<evidence type="ECO:0000313" key="9">
    <source>
        <dbReference type="EMBL" id="CDT34243.1"/>
    </source>
</evidence>
<keyword evidence="3 6" id="KW-0489">Methyltransferase</keyword>
<dbReference type="InterPro" id="IPR004498">
    <property type="entry name" value="Ribosomal_PrmA_MeTrfase"/>
</dbReference>
<evidence type="ECO:0000313" key="13">
    <source>
        <dbReference type="Proteomes" id="UP000411588"/>
    </source>
</evidence>
<evidence type="ECO:0000313" key="7">
    <source>
        <dbReference type="EMBL" id="CDS85374.1"/>
    </source>
</evidence>
<dbReference type="GO" id="GO:0032259">
    <property type="term" value="P:methylation"/>
    <property type="evidence" value="ECO:0007669"/>
    <property type="project" value="UniProtKB-KW"/>
</dbReference>
<evidence type="ECO:0000256" key="1">
    <source>
        <dbReference type="ARBA" id="ARBA00009741"/>
    </source>
</evidence>
<reference evidence="10 12" key="2">
    <citation type="submission" date="2017-02" db="EMBL/GenBank/DDBJ databases">
        <authorList>
            <consortium name="Pathogen Informatics"/>
        </authorList>
    </citation>
    <scope>NUCLEOTIDE SEQUENCE [LARGE SCALE GENOMIC DNA]</scope>
    <source>
        <strain evidence="13">clo34</strain>
        <strain evidence="11">Clo34</strain>
        <strain evidence="10 12">VRECD0157</strain>
    </source>
</reference>
<sequence length="315" mass="35127">MNNWIEVTIKTTTEAVEPITNILYEQGAGGAVIEDPKDFLFQKKNELDWDYVEEEVFKKNEEDDVLIKTYVSEEKNVMEFVEIIKQKVLGLKDFGIDIGEGSVSLDQVNEADWANAWKAYYKPTKVGQRVVVKPTWEDYAMQEGDLIIELDPGMAFGTGTHETTSMCIRELEKYVNKDSKVFDIGCGSGILAIAAAKLGAKEVVAVDLDEVAVKVAKENVLENKVEKSVSVMHGNLTDVIKDKADVIVANIIADIIKILAKDVQNFMKEDAIFISSGIILDKVEEVKESLIENGFEIVEVQKLGEWSAIVSKLKK</sequence>
<evidence type="ECO:0000256" key="3">
    <source>
        <dbReference type="ARBA" id="ARBA00022603"/>
    </source>
</evidence>
<evidence type="ECO:0000313" key="11">
    <source>
        <dbReference type="EMBL" id="VFD29247.1"/>
    </source>
</evidence>
<dbReference type="Gene3D" id="3.40.50.150">
    <property type="entry name" value="Vaccinia Virus protein VP39"/>
    <property type="match status" value="1"/>
</dbReference>
<dbReference type="GO" id="GO:0005840">
    <property type="term" value="C:ribosome"/>
    <property type="evidence" value="ECO:0007669"/>
    <property type="project" value="UniProtKB-KW"/>
</dbReference>
<dbReference type="GO" id="GO:0008276">
    <property type="term" value="F:protein methyltransferase activity"/>
    <property type="evidence" value="ECO:0007669"/>
    <property type="project" value="UniProtKB-UniRule"/>
</dbReference>
<accession>A0A031WIZ1</accession>
<dbReference type="SUPFAM" id="SSF53335">
    <property type="entry name" value="S-adenosyl-L-methionine-dependent methyltransferases"/>
    <property type="match status" value="1"/>
</dbReference>
<reference evidence="7" key="1">
    <citation type="submission" date="2014-07" db="EMBL/GenBank/DDBJ databases">
        <authorList>
            <person name="Monot Marc"/>
        </authorList>
    </citation>
    <scope>NUCLEOTIDE SEQUENCE</scope>
    <source>
        <strain evidence="9">7032989</strain>
        <strain evidence="8">7032994</strain>
    </source>
</reference>
<dbReference type="EMBL" id="CAADAN010000001">
    <property type="protein sequence ID" value="VFD29247.1"/>
    <property type="molecule type" value="Genomic_DNA"/>
</dbReference>
<dbReference type="RefSeq" id="WP_004454737.1">
    <property type="nucleotide sequence ID" value="NZ_AP031492.1"/>
</dbReference>
<comment type="function">
    <text evidence="6">Methylates ribosomal protein L11.</text>
</comment>
<proteinExistence type="inferred from homology"/>
<evidence type="ECO:0000256" key="6">
    <source>
        <dbReference type="HAMAP-Rule" id="MF_00735"/>
    </source>
</evidence>
<gene>
    <name evidence="6 7" type="primary">prmA</name>
    <name evidence="9" type="ORF">BN1095_440079</name>
    <name evidence="7" type="ORF">BN1096_520254</name>
    <name evidence="8" type="ORF">BN1097_630366</name>
    <name evidence="11" type="ORF">SAMEA1402399_00286</name>
    <name evidence="10" type="ORF">SAMEA3375112_02412</name>
</gene>
<organism evidence="7">
    <name type="scientific">Clostridioides difficile</name>
    <name type="common">Peptoclostridium difficile</name>
    <dbReference type="NCBI Taxonomy" id="1496"/>
    <lineage>
        <taxon>Bacteria</taxon>
        <taxon>Bacillati</taxon>
        <taxon>Bacillota</taxon>
        <taxon>Clostridia</taxon>
        <taxon>Peptostreptococcales</taxon>
        <taxon>Peptostreptococcaceae</taxon>
        <taxon>Clostridioides</taxon>
    </lineage>
</organism>
<evidence type="ECO:0000313" key="8">
    <source>
        <dbReference type="EMBL" id="CDS88041.1"/>
    </source>
</evidence>
<dbReference type="PATRIC" id="fig|1496.1373.peg.531"/>
<comment type="subcellular location">
    <subcellularLocation>
        <location evidence="6">Cytoplasm</location>
    </subcellularLocation>
</comment>
<protein>
    <recommendedName>
        <fullName evidence="6">Ribosomal protein L11 methyltransferase</fullName>
        <shortName evidence="6">L11 Mtase</shortName>
        <ecNumber evidence="6">2.1.1.-</ecNumber>
    </recommendedName>
</protein>
<dbReference type="GO" id="GO:0005737">
    <property type="term" value="C:cytoplasm"/>
    <property type="evidence" value="ECO:0007669"/>
    <property type="project" value="UniProtKB-SubCell"/>
</dbReference>
<evidence type="ECO:0000313" key="12">
    <source>
        <dbReference type="Proteomes" id="UP000189137"/>
    </source>
</evidence>